<name>A0A538SY94_UNCEI</name>
<dbReference type="AlphaFoldDB" id="A0A538SY94"/>
<evidence type="ECO:0000313" key="4">
    <source>
        <dbReference type="Proteomes" id="UP000317366"/>
    </source>
</evidence>
<keyword evidence="1" id="KW-0732">Signal</keyword>
<dbReference type="Proteomes" id="UP000317366">
    <property type="component" value="Unassembled WGS sequence"/>
</dbReference>
<dbReference type="EMBL" id="VBOU01000001">
    <property type="protein sequence ID" value="TMQ56367.1"/>
    <property type="molecule type" value="Genomic_DNA"/>
</dbReference>
<dbReference type="InterPro" id="IPR026444">
    <property type="entry name" value="Secre_tail"/>
</dbReference>
<comment type="caution">
    <text evidence="2">The sequence shown here is derived from an EMBL/GenBank/DDBJ whole genome shotgun (WGS) entry which is preliminary data.</text>
</comment>
<dbReference type="NCBIfam" id="TIGR04183">
    <property type="entry name" value="Por_Secre_tail"/>
    <property type="match status" value="1"/>
</dbReference>
<evidence type="ECO:0000313" key="3">
    <source>
        <dbReference type="EMBL" id="TMQ62026.1"/>
    </source>
</evidence>
<feature type="chain" id="PRO_5039810588" evidence="1">
    <location>
        <begin position="30"/>
        <end position="422"/>
    </location>
</feature>
<protein>
    <submittedName>
        <fullName evidence="2">T9SS type A sorting domain-containing protein</fullName>
    </submittedName>
</protein>
<gene>
    <name evidence="2" type="ORF">E6K74_00055</name>
    <name evidence="3" type="ORF">E6K77_08860</name>
</gene>
<dbReference type="Proteomes" id="UP000319829">
    <property type="component" value="Unassembled WGS sequence"/>
</dbReference>
<evidence type="ECO:0000313" key="5">
    <source>
        <dbReference type="Proteomes" id="UP000319829"/>
    </source>
</evidence>
<dbReference type="EMBL" id="VBOX01000087">
    <property type="protein sequence ID" value="TMQ62026.1"/>
    <property type="molecule type" value="Genomic_DNA"/>
</dbReference>
<reference evidence="4 5" key="1">
    <citation type="journal article" date="2019" name="Nat. Microbiol.">
        <title>Mediterranean grassland soil C-N compound turnover is dependent on rainfall and depth, and is mediated by genomically divergent microorganisms.</title>
        <authorList>
            <person name="Diamond S."/>
            <person name="Andeer P.F."/>
            <person name="Li Z."/>
            <person name="Crits-Christoph A."/>
            <person name="Burstein D."/>
            <person name="Anantharaman K."/>
            <person name="Lane K.R."/>
            <person name="Thomas B.C."/>
            <person name="Pan C."/>
            <person name="Northen T.R."/>
            <person name="Banfield J.F."/>
        </authorList>
    </citation>
    <scope>NUCLEOTIDE SEQUENCE [LARGE SCALE GENOMIC DNA]</scope>
    <source>
        <strain evidence="2">WS_4</strain>
        <strain evidence="3">WS_7</strain>
    </source>
</reference>
<sequence>MFLKRMLYASASILMLAAAYHLGANSANASTIVYSTFNPGDTYDVTSGWTIGDTPVVVQALQFTPTESGMVQTIEIAAFRIAGGTAVNVSLTTDAGDQPGSVLETVPVCCFGDIPSIQLANSVLHPKLSTGTKYWLVVSPVAAGDHFGWNRLLDPPYALNAQQSMGGPWSVGLEYRGTARIRGDASTPTIAMAFDFKPDTLNLSSHGRWVTGFLEPASPFAASDIDIASIRLNGAVPVDPATATALGDHDGNGVPDLMVKFDRAAVGLAVSGGDDVPVDVTGTVDAHSFLGTDHIRVLRAVVSAPMAGSHLTAGADASETSSSAALVGAGGQAPAQFALRGVTPNPARHELQASFSLRDSRAATLALFDVSGRQLEARRVEGMGPGWHTVEVGRRSNLAAGVYFIRLTQDGRSLTTRAAVVR</sequence>
<proteinExistence type="predicted"/>
<feature type="signal peptide" evidence="1">
    <location>
        <begin position="1"/>
        <end position="29"/>
    </location>
</feature>
<evidence type="ECO:0000313" key="2">
    <source>
        <dbReference type="EMBL" id="TMQ56367.1"/>
    </source>
</evidence>
<organism evidence="2 5">
    <name type="scientific">Eiseniibacteriota bacterium</name>
    <dbReference type="NCBI Taxonomy" id="2212470"/>
    <lineage>
        <taxon>Bacteria</taxon>
        <taxon>Candidatus Eiseniibacteriota</taxon>
    </lineage>
</organism>
<evidence type="ECO:0000256" key="1">
    <source>
        <dbReference type="SAM" id="SignalP"/>
    </source>
</evidence>
<accession>A0A538SY94</accession>